<evidence type="ECO:0000313" key="2">
    <source>
        <dbReference type="Proteomes" id="UP000294614"/>
    </source>
</evidence>
<reference evidence="1 2" key="1">
    <citation type="submission" date="2019-03" db="EMBL/GenBank/DDBJ databases">
        <title>Genomic Encyclopedia of Type Strains, Phase IV (KMG-IV): sequencing the most valuable type-strain genomes for metagenomic binning, comparative biology and taxonomic classification.</title>
        <authorList>
            <person name="Goeker M."/>
        </authorList>
    </citation>
    <scope>NUCLEOTIDE SEQUENCE [LARGE SCALE GENOMIC DNA]</scope>
    <source>
        <strain evidence="1 2">DSM 24984</strain>
    </source>
</reference>
<sequence>MNTVIYSNIVDYILSTPSIGEQTSPGKQKAEDHAEGSVADSGQYIAGQLVSMILAAAERSPLMGSAVKNRIEDPALSAVLTDFFGRIVSVSGGVRDGLKLMREFEKDSSLLHDTACMAVSAARLSTSIRSFAGVSSSSSPLHRFLLSSVMFYPVMRSGSGCFPAFSPSEGVRRAAGYCGGRYCLPDAMFREDSRVSSDVRYVVTFHIFIRLLENNGFTAFSQEAHRNMRYLADSGYADSKAVSWLGILFSQGCSGGLMEFAARLQSICMQKPLVWGTAGSGTPLRMFCSNGSCVHAIGKKVHITGDIYVRADREYRTNIKQGEYRQCSKLTPMLEDYHRAATA</sequence>
<keyword evidence="2" id="KW-1185">Reference proteome</keyword>
<proteinExistence type="predicted"/>
<dbReference type="Proteomes" id="UP000294614">
    <property type="component" value="Unassembled WGS sequence"/>
</dbReference>
<accession>A0A4R1K8D5</accession>
<organism evidence="1 2">
    <name type="scientific">Seleniivibrio woodruffii</name>
    <dbReference type="NCBI Taxonomy" id="1078050"/>
    <lineage>
        <taxon>Bacteria</taxon>
        <taxon>Pseudomonadati</taxon>
        <taxon>Deferribacterota</taxon>
        <taxon>Deferribacteres</taxon>
        <taxon>Deferribacterales</taxon>
        <taxon>Geovibrionaceae</taxon>
        <taxon>Seleniivibrio</taxon>
    </lineage>
</organism>
<evidence type="ECO:0000313" key="1">
    <source>
        <dbReference type="EMBL" id="TCK59369.1"/>
    </source>
</evidence>
<dbReference type="RefSeq" id="WP_132874279.1">
    <property type="nucleotide sequence ID" value="NZ_SMGG01000006.1"/>
</dbReference>
<dbReference type="EMBL" id="SMGG01000006">
    <property type="protein sequence ID" value="TCK59369.1"/>
    <property type="molecule type" value="Genomic_DNA"/>
</dbReference>
<name>A0A4R1K8D5_9BACT</name>
<dbReference type="AlphaFoldDB" id="A0A4R1K8D5"/>
<protein>
    <submittedName>
        <fullName evidence="1">Uncharacterized protein</fullName>
    </submittedName>
</protein>
<comment type="caution">
    <text evidence="1">The sequence shown here is derived from an EMBL/GenBank/DDBJ whole genome shotgun (WGS) entry which is preliminary data.</text>
</comment>
<gene>
    <name evidence="1" type="ORF">C8D98_2302</name>
</gene>